<organism evidence="2 3">
    <name type="scientific">Paenibacillus herberti</name>
    <dbReference type="NCBI Taxonomy" id="1619309"/>
    <lineage>
        <taxon>Bacteria</taxon>
        <taxon>Bacillati</taxon>
        <taxon>Bacillota</taxon>
        <taxon>Bacilli</taxon>
        <taxon>Bacillales</taxon>
        <taxon>Paenibacillaceae</taxon>
        <taxon>Paenibacillus</taxon>
    </lineage>
</organism>
<evidence type="ECO:0008006" key="4">
    <source>
        <dbReference type="Google" id="ProtNLM"/>
    </source>
</evidence>
<keyword evidence="1" id="KW-0472">Membrane</keyword>
<dbReference type="PANTHER" id="PTHR43649">
    <property type="entry name" value="ARABINOSE-BINDING PROTEIN-RELATED"/>
    <property type="match status" value="1"/>
</dbReference>
<sequence>MKYRKPLIYLAIVAVIAGYYGIKAVTDKNAFMAVSADNVKTPQKNEQGIPYYQSLLRENAASGKKSYAGQPIEIPATAYTRVTGDAKTEKVKDAESGAEILDWKNASGAVEWEVDIPEDGLYNLEVLYQSGSESSVSINYGLKIDGKAPFFETGIIEFVKYWRDKTFPYNKDVLGNEIRSQQEQIPGWKSMVYSDFSVSSKPLEFFMTKGKHTVRFEAQNEPMLWKTIRFIAPAQIPTYAEYLKSTEAKDSGKSWFTKIEAERYIQKSHTSVQTGSRNEAYVSPDPAGRMKYNVIDGERWKKPGEWIEWEFEVPETGMYEIDVKYFQRYQGNTNVYRTIMIDGKVPFSDLLHYTFPYNKRLDIYTLQDAEGKPYQFQLEKGKHVIRMTADASGVNSPYLSLSATIDDIYELEREVRKVTGDYGANSGDSTRTWDLENYIPDIQPRLQSIRDRLDTITKYLTGLNQNTSTATNTIKTGISIVDDMLTDVDKIPNSLRSFPDLESKLGAWFDSYNLQSMTVDFLVVREPGTRAKFKESSAVAQVPYMANNFLRTFYQKYNTREFSEKESLEVWIGRSRDYANLLQEMINQDFTEKYGIKVNVNLMPDPNALLLSNAGGDQPDVALGVVQDTPVEYGMRKAAVDLKQFSDYEEIAKRFHPGGMRSFQYNQGVYALPETQVFHLMFYRKSVLERLGEEVPQTWDDVKKLLPSLQEAGMTFYYPNKDYTPFFYMYGTEFYTKDGLRPGFDTDASYEAFKLWTELFTKYGLPKDVPSFFNHFKQGDMPIGVADFTTYLQLLSSAPEIRGDWAIAPIPGVERDGQVERWAQNVQMSSMIMEKSNKKDDAWTFLKWWTSDEVQRQYGSNIESYFGVEFRWNTANMNALASMPWSPDHLTPILEQNRWVKNIPIVPGGYFLTREMDFAWNRVVVKKVPPKDSLDTSINSLRREMVRKQQNLGITSDENLHIESDTQPYDWGASR</sequence>
<evidence type="ECO:0000313" key="3">
    <source>
        <dbReference type="Proteomes" id="UP000215145"/>
    </source>
</evidence>
<dbReference type="InterPro" id="IPR050490">
    <property type="entry name" value="Bact_solute-bd_prot1"/>
</dbReference>
<evidence type="ECO:0000256" key="1">
    <source>
        <dbReference type="SAM" id="Phobius"/>
    </source>
</evidence>
<dbReference type="Gene3D" id="2.60.120.260">
    <property type="entry name" value="Galactose-binding domain-like"/>
    <property type="match status" value="2"/>
</dbReference>
<reference evidence="2 3" key="1">
    <citation type="submission" date="2017-07" db="EMBL/GenBank/DDBJ databases">
        <title>Paenibacillus herberti R33 genome sequencing and assembly.</title>
        <authorList>
            <person name="Su W."/>
        </authorList>
    </citation>
    <scope>NUCLEOTIDE SEQUENCE [LARGE SCALE GENOMIC DNA]</scope>
    <source>
        <strain evidence="2 3">R33</strain>
    </source>
</reference>
<proteinExistence type="predicted"/>
<name>A0A229NV60_9BACL</name>
<dbReference type="EMBL" id="NMUQ01000003">
    <property type="protein sequence ID" value="OXM13793.1"/>
    <property type="molecule type" value="Genomic_DNA"/>
</dbReference>
<keyword evidence="1" id="KW-1133">Transmembrane helix</keyword>
<dbReference type="AlphaFoldDB" id="A0A229NV60"/>
<keyword evidence="1" id="KW-0812">Transmembrane</keyword>
<dbReference type="Proteomes" id="UP000215145">
    <property type="component" value="Unassembled WGS sequence"/>
</dbReference>
<evidence type="ECO:0000313" key="2">
    <source>
        <dbReference type="EMBL" id="OXM13793.1"/>
    </source>
</evidence>
<dbReference type="OrthoDB" id="383574at2"/>
<feature type="transmembrane region" description="Helical" evidence="1">
    <location>
        <begin position="7"/>
        <end position="22"/>
    </location>
</feature>
<dbReference type="Pfam" id="PF01547">
    <property type="entry name" value="SBP_bac_1"/>
    <property type="match status" value="1"/>
</dbReference>
<gene>
    <name evidence="2" type="ORF">CGZ75_22540</name>
</gene>
<dbReference type="InterPro" id="IPR008979">
    <property type="entry name" value="Galactose-bd-like_sf"/>
</dbReference>
<protein>
    <recommendedName>
        <fullName evidence="4">ABC transporter substrate-binding protein</fullName>
    </recommendedName>
</protein>
<comment type="caution">
    <text evidence="2">The sequence shown here is derived from an EMBL/GenBank/DDBJ whole genome shotgun (WGS) entry which is preliminary data.</text>
</comment>
<accession>A0A229NV60</accession>
<dbReference type="SUPFAM" id="SSF49785">
    <property type="entry name" value="Galactose-binding domain-like"/>
    <property type="match status" value="1"/>
</dbReference>
<dbReference type="SUPFAM" id="SSF53850">
    <property type="entry name" value="Periplasmic binding protein-like II"/>
    <property type="match status" value="1"/>
</dbReference>
<keyword evidence="3" id="KW-1185">Reference proteome</keyword>
<dbReference type="Gene3D" id="3.40.190.10">
    <property type="entry name" value="Periplasmic binding protein-like II"/>
    <property type="match status" value="1"/>
</dbReference>
<dbReference type="InterPro" id="IPR006059">
    <property type="entry name" value="SBP"/>
</dbReference>
<dbReference type="PANTHER" id="PTHR43649:SF27">
    <property type="entry name" value="EXTRACELLULAR SOLUTE-BINDING PROTEIN FAMILY 1"/>
    <property type="match status" value="1"/>
</dbReference>
<dbReference type="RefSeq" id="WP_089526494.1">
    <property type="nucleotide sequence ID" value="NZ_NMUQ01000003.1"/>
</dbReference>